<dbReference type="HAMAP" id="MF_00839">
    <property type="entry name" value="HPF"/>
    <property type="match status" value="1"/>
</dbReference>
<comment type="subcellular location">
    <subcellularLocation>
        <location evidence="4">Cytoplasm</location>
    </subcellularLocation>
</comment>
<comment type="subunit">
    <text evidence="4">Interacts with 100S ribosomes.</text>
</comment>
<reference evidence="6" key="2">
    <citation type="journal article" date="2023" name="ISME Commun">
        <title>Characterization of a bloom-associated alphaproteobacterial lineage, 'Candidatus Phycosocius': insights into freshwater algal-bacterial interactions.</title>
        <authorList>
            <person name="Tanabe Y."/>
            <person name="Yamaguchi H."/>
            <person name="Yoshida M."/>
            <person name="Kai A."/>
            <person name="Okazaki Y."/>
        </authorList>
    </citation>
    <scope>NUCLEOTIDE SEQUENCE</scope>
    <source>
        <strain evidence="6">BOTRYCO-1</strain>
    </source>
</reference>
<dbReference type="PANTHER" id="PTHR33231">
    <property type="entry name" value="30S RIBOSOMAL PROTEIN"/>
    <property type="match status" value="1"/>
</dbReference>
<dbReference type="PANTHER" id="PTHR33231:SF1">
    <property type="entry name" value="30S RIBOSOMAL PROTEIN"/>
    <property type="match status" value="1"/>
</dbReference>
<dbReference type="Proteomes" id="UP001161064">
    <property type="component" value="Unassembled WGS sequence"/>
</dbReference>
<dbReference type="EMBL" id="BPFZ01000002">
    <property type="protein sequence ID" value="GIU66442.1"/>
    <property type="molecule type" value="Genomic_DNA"/>
</dbReference>
<evidence type="ECO:0000256" key="2">
    <source>
        <dbReference type="ARBA" id="ARBA00038695"/>
    </source>
</evidence>
<comment type="subunit">
    <text evidence="2">Associates exclusively with 100S ribosomes, which are dimers of 70S ribosomes.</text>
</comment>
<dbReference type="InterPro" id="IPR003489">
    <property type="entry name" value="RHF/RaiA"/>
</dbReference>
<dbReference type="Gene3D" id="3.30.160.100">
    <property type="entry name" value="Ribosome hibernation promotion factor-like"/>
    <property type="match status" value="1"/>
</dbReference>
<evidence type="ECO:0000256" key="3">
    <source>
        <dbReference type="ARBA" id="ARBA00041148"/>
    </source>
</evidence>
<feature type="domain" description="Sigma 54 modulation/S30EA ribosomal protein C-terminal" evidence="5">
    <location>
        <begin position="138"/>
        <end position="190"/>
    </location>
</feature>
<sequence>MGKLTVRVTGRNIDVGEALRGKIQNELQAGIARYVTRDGEAIVTLDKQRHLYHVEAIVHLDSGITLEANGEASEPHGAFAAALEKIETRVRRYKRRLKDHHARHHSPMPREEAQYNVIEPAEMDDGADGQDETAVAGPAVIAETKAVIRTMAVATAVMQLELGEAPVVMFRNPRSGSLNVVYRRLDGNIGWIEPATGVSG</sequence>
<dbReference type="NCBIfam" id="TIGR00741">
    <property type="entry name" value="yfiA"/>
    <property type="match status" value="1"/>
</dbReference>
<dbReference type="InterPro" id="IPR034694">
    <property type="entry name" value="HPF_long/plastid"/>
</dbReference>
<evidence type="ECO:0000313" key="6">
    <source>
        <dbReference type="EMBL" id="GIU66442.1"/>
    </source>
</evidence>
<comment type="caution">
    <text evidence="6">The sequence shown here is derived from an EMBL/GenBank/DDBJ whole genome shotgun (WGS) entry which is preliminary data.</text>
</comment>
<dbReference type="InterPro" id="IPR038416">
    <property type="entry name" value="Ribosom_S30AE_C_sf"/>
</dbReference>
<dbReference type="InterPro" id="IPR036567">
    <property type="entry name" value="RHF-like"/>
</dbReference>
<dbReference type="SUPFAM" id="SSF69754">
    <property type="entry name" value="Ribosome binding protein Y (YfiA homologue)"/>
    <property type="match status" value="1"/>
</dbReference>
<evidence type="ECO:0000256" key="4">
    <source>
        <dbReference type="HAMAP-Rule" id="MF_00839"/>
    </source>
</evidence>
<proteinExistence type="inferred from homology"/>
<reference evidence="6" key="1">
    <citation type="submission" date="2021-05" db="EMBL/GenBank/DDBJ databases">
        <authorList>
            <person name="Tanabe Y."/>
        </authorList>
    </citation>
    <scope>NUCLEOTIDE SEQUENCE</scope>
    <source>
        <strain evidence="6">BOTRYCO-1</strain>
    </source>
</reference>
<name>A0ABQ4PTU9_9PROT</name>
<gene>
    <name evidence="4" type="primary">hpf</name>
    <name evidence="6" type="ORF">PsB1_0596</name>
</gene>
<dbReference type="Pfam" id="PF16321">
    <property type="entry name" value="Ribosom_S30AE_C"/>
    <property type="match status" value="1"/>
</dbReference>
<comment type="function">
    <text evidence="4">Required for dimerization of active 70S ribosomes into 100S ribosomes in stationary phase; 100S ribosomes are translationally inactive and sometimes present during exponential growth.</text>
</comment>
<evidence type="ECO:0000259" key="5">
    <source>
        <dbReference type="Pfam" id="PF16321"/>
    </source>
</evidence>
<comment type="similarity">
    <text evidence="4">Belongs to the HPF/YfiA ribosome-associated protein family. Long HPF subfamily.</text>
</comment>
<keyword evidence="1 4" id="KW-0810">Translation regulation</keyword>
<dbReference type="InterPro" id="IPR050574">
    <property type="entry name" value="HPF/YfiA_ribosome-assoc"/>
</dbReference>
<keyword evidence="7" id="KW-1185">Reference proteome</keyword>
<keyword evidence="4" id="KW-0963">Cytoplasm</keyword>
<accession>A0ABQ4PTU9</accession>
<dbReference type="RefSeq" id="WP_284358975.1">
    <property type="nucleotide sequence ID" value="NZ_BPFZ01000002.1"/>
</dbReference>
<dbReference type="Pfam" id="PF02482">
    <property type="entry name" value="Ribosomal_S30AE"/>
    <property type="match status" value="1"/>
</dbReference>
<organism evidence="6 7">
    <name type="scientific">Candidatus Phycosocius spiralis</name>
    <dbReference type="NCBI Taxonomy" id="2815099"/>
    <lineage>
        <taxon>Bacteria</taxon>
        <taxon>Pseudomonadati</taxon>
        <taxon>Pseudomonadota</taxon>
        <taxon>Alphaproteobacteria</taxon>
        <taxon>Caulobacterales</taxon>
        <taxon>Caulobacterales incertae sedis</taxon>
        <taxon>Candidatus Phycosocius</taxon>
    </lineage>
</organism>
<dbReference type="Gene3D" id="3.30.505.50">
    <property type="entry name" value="Sigma 54 modulation/S30EA ribosomal protein, C-terminal domain"/>
    <property type="match status" value="1"/>
</dbReference>
<dbReference type="InterPro" id="IPR032528">
    <property type="entry name" value="Ribosom_S30AE_C"/>
</dbReference>
<evidence type="ECO:0000256" key="1">
    <source>
        <dbReference type="ARBA" id="ARBA00022845"/>
    </source>
</evidence>
<protein>
    <recommendedName>
        <fullName evidence="3 4">Ribosome hibernation promoting factor</fullName>
        <shortName evidence="4">HPF</shortName>
    </recommendedName>
</protein>
<evidence type="ECO:0000313" key="7">
    <source>
        <dbReference type="Proteomes" id="UP001161064"/>
    </source>
</evidence>